<gene>
    <name evidence="1" type="ORF">E5676_scaffold446G00200</name>
</gene>
<accession>A0A5D3BNW8</accession>
<evidence type="ECO:0000313" key="1">
    <source>
        <dbReference type="EMBL" id="TYJ99818.1"/>
    </source>
</evidence>
<dbReference type="PANTHER" id="PTHR35480">
    <property type="entry name" value="MATERNAL EFFECT EMBRYO ARREST 22"/>
    <property type="match status" value="1"/>
</dbReference>
<evidence type="ECO:0000313" key="2">
    <source>
        <dbReference type="Proteomes" id="UP000321947"/>
    </source>
</evidence>
<protein>
    <submittedName>
        <fullName evidence="1">Kinesin heavy chain-like</fullName>
    </submittedName>
</protein>
<sequence length="453" mass="51711">MTRRNLFSFEPTFYFLLCHRFPQYPAGSHSNPASRTLPPPHDAPFRRRCYCRCPASARPPSAIAVFCNSIVLSLPLVFYEHFEMVEDVESKPESFNSCCKVWKDLCTKLEEKRIALRQATKLLNEQCKRIEVENRNLKKGRFKSKEVIGDTSLARKSDNQGQWVIRNAEVATTNFESLWIVTKVFAFDDWQMIRKSLEEYFQAKIVINPLFGENAFISIDQDSIKDRICEEGKWQAMGEARIQVKQNCCGFVPSTIEITNVKRGNIFSNFGDFGFCTLLCQLVVLLCSLMVKHFTNPTDLLRIRKVLQDEDLYLSTFPPVLKVSKSTFPVLPIARNLFEALKILQECSLTSRKMAVEGSQADMELIAPENEKASSLDIAKPVTNSCLDKVVGPTMIDSPFKMPVFEGLRREKDSKKAPLIKAMREYKFSTGFNAANSPHLLHKHNDLHCNDPL</sequence>
<dbReference type="EMBL" id="SSTD01017537">
    <property type="protein sequence ID" value="TYJ99818.1"/>
    <property type="molecule type" value="Genomic_DNA"/>
</dbReference>
<dbReference type="PANTHER" id="PTHR35480:SF1">
    <property type="entry name" value="MATERNAL EFFECT EMBRYO ARREST 22"/>
    <property type="match status" value="1"/>
</dbReference>
<proteinExistence type="predicted"/>
<name>A0A5D3BNW8_CUCMM</name>
<reference evidence="1 2" key="1">
    <citation type="submission" date="2019-08" db="EMBL/GenBank/DDBJ databases">
        <title>Draft genome sequences of two oriental melons (Cucumis melo L. var makuwa).</title>
        <authorList>
            <person name="Kwon S.-Y."/>
        </authorList>
    </citation>
    <scope>NUCLEOTIDE SEQUENCE [LARGE SCALE GENOMIC DNA]</scope>
    <source>
        <strain evidence="2">cv. Chang Bougi</strain>
        <tissue evidence="1">Leaf</tissue>
    </source>
</reference>
<comment type="caution">
    <text evidence="1">The sequence shown here is derived from an EMBL/GenBank/DDBJ whole genome shotgun (WGS) entry which is preliminary data.</text>
</comment>
<dbReference type="AlphaFoldDB" id="A0A5D3BNW8"/>
<organism evidence="1 2">
    <name type="scientific">Cucumis melo var. makuwa</name>
    <name type="common">Oriental melon</name>
    <dbReference type="NCBI Taxonomy" id="1194695"/>
    <lineage>
        <taxon>Eukaryota</taxon>
        <taxon>Viridiplantae</taxon>
        <taxon>Streptophyta</taxon>
        <taxon>Embryophyta</taxon>
        <taxon>Tracheophyta</taxon>
        <taxon>Spermatophyta</taxon>
        <taxon>Magnoliopsida</taxon>
        <taxon>eudicotyledons</taxon>
        <taxon>Gunneridae</taxon>
        <taxon>Pentapetalae</taxon>
        <taxon>rosids</taxon>
        <taxon>fabids</taxon>
        <taxon>Cucurbitales</taxon>
        <taxon>Cucurbitaceae</taxon>
        <taxon>Benincaseae</taxon>
        <taxon>Cucumis</taxon>
    </lineage>
</organism>
<dbReference type="Proteomes" id="UP000321947">
    <property type="component" value="Unassembled WGS sequence"/>
</dbReference>